<evidence type="ECO:0000313" key="8">
    <source>
        <dbReference type="EMBL" id="KAK2141409.1"/>
    </source>
</evidence>
<dbReference type="Pfam" id="PF00665">
    <property type="entry name" value="rve"/>
    <property type="match status" value="1"/>
</dbReference>
<dbReference type="InterPro" id="IPR012337">
    <property type="entry name" value="RNaseH-like_sf"/>
</dbReference>
<feature type="domain" description="Integrase catalytic" evidence="7">
    <location>
        <begin position="210"/>
        <end position="394"/>
    </location>
</feature>
<dbReference type="GO" id="GO:0015074">
    <property type="term" value="P:DNA integration"/>
    <property type="evidence" value="ECO:0007669"/>
    <property type="project" value="InterPro"/>
</dbReference>
<dbReference type="InterPro" id="IPR043502">
    <property type="entry name" value="DNA/RNA_pol_sf"/>
</dbReference>
<evidence type="ECO:0000256" key="2">
    <source>
        <dbReference type="ARBA" id="ARBA00022692"/>
    </source>
</evidence>
<proteinExistence type="predicted"/>
<dbReference type="InterPro" id="IPR036397">
    <property type="entry name" value="RNaseH_sf"/>
</dbReference>
<dbReference type="PANTHER" id="PTHR37984">
    <property type="entry name" value="PROTEIN CBG26694"/>
    <property type="match status" value="1"/>
</dbReference>
<comment type="caution">
    <text evidence="8">The sequence shown here is derived from an EMBL/GenBank/DDBJ whole genome shotgun (WGS) entry which is preliminary data.</text>
</comment>
<dbReference type="Pfam" id="PF14880">
    <property type="entry name" value="COX14"/>
    <property type="match status" value="1"/>
</dbReference>
<evidence type="ECO:0000256" key="4">
    <source>
        <dbReference type="ARBA" id="ARBA00023136"/>
    </source>
</evidence>
<comment type="subcellular location">
    <subcellularLocation>
        <location evidence="1">Membrane</location>
        <topology evidence="1">Single-pass membrane protein</topology>
    </subcellularLocation>
</comment>
<evidence type="ECO:0000256" key="5">
    <source>
        <dbReference type="ARBA" id="ARBA00023268"/>
    </source>
</evidence>
<dbReference type="SUPFAM" id="SSF53098">
    <property type="entry name" value="Ribonuclease H-like"/>
    <property type="match status" value="1"/>
</dbReference>
<dbReference type="Gene3D" id="3.30.420.10">
    <property type="entry name" value="Ribonuclease H-like superfamily/Ribonuclease H"/>
    <property type="match status" value="1"/>
</dbReference>
<dbReference type="InterPro" id="IPR001584">
    <property type="entry name" value="Integrase_cat-core"/>
</dbReference>
<dbReference type="InterPro" id="IPR050951">
    <property type="entry name" value="Retrovirus_Pol_polyprotein"/>
</dbReference>
<keyword evidence="3 6" id="KW-1133">Transmembrane helix</keyword>
<feature type="transmembrane region" description="Helical" evidence="6">
    <location>
        <begin position="12"/>
        <end position="34"/>
    </location>
</feature>
<keyword evidence="4 6" id="KW-0472">Membrane</keyword>
<protein>
    <recommendedName>
        <fullName evidence="7">Integrase catalytic domain-containing protein</fullName>
    </recommendedName>
</protein>
<organism evidence="8 9">
    <name type="scientific">Paralvinella palmiformis</name>
    <dbReference type="NCBI Taxonomy" id="53620"/>
    <lineage>
        <taxon>Eukaryota</taxon>
        <taxon>Metazoa</taxon>
        <taxon>Spiralia</taxon>
        <taxon>Lophotrochozoa</taxon>
        <taxon>Annelida</taxon>
        <taxon>Polychaeta</taxon>
        <taxon>Sedentaria</taxon>
        <taxon>Canalipalpata</taxon>
        <taxon>Terebellida</taxon>
        <taxon>Terebelliformia</taxon>
        <taxon>Alvinellidae</taxon>
        <taxon>Paralvinella</taxon>
    </lineage>
</organism>
<dbReference type="Proteomes" id="UP001208570">
    <property type="component" value="Unassembled WGS sequence"/>
</dbReference>
<dbReference type="PANTHER" id="PTHR37984:SF5">
    <property type="entry name" value="PROTEIN NYNRIN-LIKE"/>
    <property type="match status" value="1"/>
</dbReference>
<reference evidence="8" key="1">
    <citation type="journal article" date="2023" name="Mol. Biol. Evol.">
        <title>Third-Generation Sequencing Reveals the Adaptive Role of the Epigenome in Three Deep-Sea Polychaetes.</title>
        <authorList>
            <person name="Perez M."/>
            <person name="Aroh O."/>
            <person name="Sun Y."/>
            <person name="Lan Y."/>
            <person name="Juniper S.K."/>
            <person name="Young C.R."/>
            <person name="Angers B."/>
            <person name="Qian P.Y."/>
        </authorList>
    </citation>
    <scope>NUCLEOTIDE SEQUENCE</scope>
    <source>
        <strain evidence="8">P08H-3</strain>
    </source>
</reference>
<dbReference type="GO" id="GO:0016020">
    <property type="term" value="C:membrane"/>
    <property type="evidence" value="ECO:0007669"/>
    <property type="project" value="UniProtKB-SubCell"/>
</dbReference>
<evidence type="ECO:0000259" key="7">
    <source>
        <dbReference type="PROSITE" id="PS50994"/>
    </source>
</evidence>
<dbReference type="Pfam" id="PF17919">
    <property type="entry name" value="RT_RNaseH_2"/>
    <property type="match status" value="1"/>
</dbReference>
<accession>A0AAD9IVE5</accession>
<sequence>MGRLLKNRIYDMMHKSVVGSLMTFTAAGSIYLLYKGFRWMTVVRPKMTEQYRKDKEGKMLEEQKIHEAELLKDDPELLKVLAPLNNLLKEKVPLRWTKVENNAFVSAKKLLINSQTLVHYDPSLQLYLSCDASSYGAGAVLCRNIYVFYRPISFASCTLTDAQLNGWSIEMSYPSFMSCSVWKAELSVEQGCVLWGVMVIVHSVLQEQMLTELHETHPGIHVDFAGPVSGHTYLVIADVYSKYPEIVKMKNTTSSVTIKVLPERFSRYGVPEMIVSVNGPRLVSQEFEQFCAMNGIVHRTSAVYKPATNGQAERVVQILKTAIKQAELSNEDIDSYIQLGDNVSVRNFGPTCGSDVDQMIKSTQSTTVSVDVEPEHSVIHSEGAAPVNVDIDAAPSPNIKILYRQSVKTLMLYLKRQLNIMKQ</sequence>
<dbReference type="AlphaFoldDB" id="A0AAD9IVE5"/>
<evidence type="ECO:0000256" key="1">
    <source>
        <dbReference type="ARBA" id="ARBA00004167"/>
    </source>
</evidence>
<keyword evidence="9" id="KW-1185">Reference proteome</keyword>
<dbReference type="PROSITE" id="PS50994">
    <property type="entry name" value="INTEGRASE"/>
    <property type="match status" value="1"/>
</dbReference>
<keyword evidence="5" id="KW-0511">Multifunctional enzyme</keyword>
<dbReference type="EMBL" id="JAODUP010001106">
    <property type="protein sequence ID" value="KAK2141409.1"/>
    <property type="molecule type" value="Genomic_DNA"/>
</dbReference>
<gene>
    <name evidence="8" type="ORF">LSH36_1107g00005</name>
</gene>
<dbReference type="InterPro" id="IPR041577">
    <property type="entry name" value="RT_RNaseH_2"/>
</dbReference>
<name>A0AAD9IVE5_9ANNE</name>
<dbReference type="InterPro" id="IPR029208">
    <property type="entry name" value="COX14"/>
</dbReference>
<dbReference type="SUPFAM" id="SSF56672">
    <property type="entry name" value="DNA/RNA polymerases"/>
    <property type="match status" value="1"/>
</dbReference>
<evidence type="ECO:0000256" key="3">
    <source>
        <dbReference type="ARBA" id="ARBA00022989"/>
    </source>
</evidence>
<dbReference type="GO" id="GO:0003676">
    <property type="term" value="F:nucleic acid binding"/>
    <property type="evidence" value="ECO:0007669"/>
    <property type="project" value="InterPro"/>
</dbReference>
<evidence type="ECO:0000256" key="6">
    <source>
        <dbReference type="SAM" id="Phobius"/>
    </source>
</evidence>
<evidence type="ECO:0000313" key="9">
    <source>
        <dbReference type="Proteomes" id="UP001208570"/>
    </source>
</evidence>
<keyword evidence="2 6" id="KW-0812">Transmembrane</keyword>